<proteinExistence type="predicted"/>
<gene>
    <name evidence="1" type="primary">ABC1</name>
    <name evidence="1" type="ORF">LOY88_005352</name>
</gene>
<evidence type="ECO:0000313" key="1">
    <source>
        <dbReference type="EMBL" id="KAI2383316.1"/>
    </source>
</evidence>
<sequence>MVVKDGVPDDADSKTSKSLLRRSTSYLRLLVYADPTFYDILLLLGGILAATASGVSFPLLGVLFGQVVDDLNSATCNAGIANISAYQSSVNDKVLKVVYVGIAYFILAYISIVCWSLTGERLAQRIRQKYFRALLNQDIAFFDNLPAGAVSSRLNGDIATIQNGTSEKVGLVLNSISFFVSGYIVAFIKDAKLGGALVSLLPAFLLMSLLGGAYIQKYTGRVVENVTASTSVALEGLSNIMVVQALTANSRLEAKFASSLTLAKKAGIKKSIAAAIQAGLLFFISYSANALAYWQGSKRIADAVASGGSGTTVGSIYTVIFILVDASLILSTMAPFFQFFDSASMVFQKLEVDISKKPAINGSNGDAGASAQGVSGHIELRNVSFTYESRPEKPVLQDITLSCPVGSQTALVGLSGSGKSTVASLMMRFYDPTRGSVLLDGQDIKEFHVDSLRSCISLVQQEPSLLERSIFENIALGLVNSSEHSNLRSALQSPVLSEVASAVRGGQDLEEAARPYGIEVIEIVELVKNAAAIADVTTFVTRLKYGFGTLVGSSGSLISGGQKQRISLARALIKNPKILVLDEATASLDSASEYRVQTALEKAAVGRTVVTIAHRLSTIRNADNIVVMRNGDIVEQGTHSELLAKEGSYADLIRLQNLNVRHDEDNHSARSLVTDGTGDSPKKLSDEYTPALDEKLNRVGDIETEKPIVLSTDVEEQEDRDLDRKRPLGTTFRALWVFFRPFVLVLLMAFIAAVVVGGTYSACATVFGHTVGDLSPCKGESRIRWAGKFYALMFFVLALVEFFANFASWSLFGFVAEKVVYKIRILSFRALLEQNLQWHESNGRTPSILLTLITKDGNALSGLTGSVVGSLVSVIVNFVTAIILTHIIAWKIALVFVAVVPLMLGAGAMRVIQIARFEQHHADAFAKSIGITIEAVNSIKTVSSFSLQQEIFNTYHRSLQGPNREITQHSLYASLWLAISYGLSNFLYALAYWWGAKRIIAGDYSQTQFFIVLLALLVSAQLWGQMFTLAPDVSRAFMAVNRVLNLLDLGKDKELQKPPKDAADAEAGIGVIEKFSNSNTGGISVAFKRVAFAYPARPDVQVLRELDLNIQPGQFAALVGPSGAGKSTIISLVERMYSPSSGSIEIDKKDISKYEGVAFRDNIALVSQDNVLFDGSIRFNIALGARPGHEPTNTEIEEACKIANIHDTITKLPEGYDTYCGPNGNQLSGGQKQRLAIARALIRKPRLLLLDESTSALDAESEKLLQDGLEKAAQGITVIAIAHRLNTIQKADIIFLIEDGRCVDKGSHRDLMERSESYRVNALHQAVDGVQISKK</sequence>
<dbReference type="EMBL" id="JALBCA010000093">
    <property type="protein sequence ID" value="KAI2383316.1"/>
    <property type="molecule type" value="Genomic_DNA"/>
</dbReference>
<name>A0ACB8URJ4_9EURO</name>
<protein>
    <submittedName>
        <fullName evidence="1">Mitochondrial chaperone</fullName>
    </submittedName>
</protein>
<reference evidence="1" key="1">
    <citation type="journal article" date="2022" name="bioRxiv">
        <title>Population genetic analysis of Ophidiomyces ophidiicola, the causative agent of snake fungal disease, indicates recent introductions to the USA.</title>
        <authorList>
            <person name="Ladner J.T."/>
            <person name="Palmer J.M."/>
            <person name="Ettinger C.L."/>
            <person name="Stajich J.E."/>
            <person name="Farrell T.M."/>
            <person name="Glorioso B.M."/>
            <person name="Lawson B."/>
            <person name="Price S.J."/>
            <person name="Stengle A.G."/>
            <person name="Grear D.A."/>
            <person name="Lorch J.M."/>
        </authorList>
    </citation>
    <scope>NUCLEOTIDE SEQUENCE</scope>
    <source>
        <strain evidence="1">NWHC 24266-5</strain>
    </source>
</reference>
<comment type="caution">
    <text evidence="1">The sequence shown here is derived from an EMBL/GenBank/DDBJ whole genome shotgun (WGS) entry which is preliminary data.</text>
</comment>
<organism evidence="1">
    <name type="scientific">Ophidiomyces ophidiicola</name>
    <dbReference type="NCBI Taxonomy" id="1387563"/>
    <lineage>
        <taxon>Eukaryota</taxon>
        <taxon>Fungi</taxon>
        <taxon>Dikarya</taxon>
        <taxon>Ascomycota</taxon>
        <taxon>Pezizomycotina</taxon>
        <taxon>Eurotiomycetes</taxon>
        <taxon>Eurotiomycetidae</taxon>
        <taxon>Onygenales</taxon>
        <taxon>Onygenaceae</taxon>
        <taxon>Ophidiomyces</taxon>
    </lineage>
</organism>
<accession>A0ACB8URJ4</accession>